<evidence type="ECO:0000313" key="3">
    <source>
        <dbReference type="EMBL" id="MEQ2191149.1"/>
    </source>
</evidence>
<keyword evidence="4" id="KW-1185">Reference proteome</keyword>
<comment type="caution">
    <text evidence="3">The sequence shown here is derived from an EMBL/GenBank/DDBJ whole genome shotgun (WGS) entry which is preliminary data.</text>
</comment>
<evidence type="ECO:0000256" key="1">
    <source>
        <dbReference type="ARBA" id="ARBA00022574"/>
    </source>
</evidence>
<reference evidence="3 4" key="1">
    <citation type="submission" date="2021-06" db="EMBL/GenBank/DDBJ databases">
        <authorList>
            <person name="Palmer J.M."/>
        </authorList>
    </citation>
    <scope>NUCLEOTIDE SEQUENCE [LARGE SCALE GENOMIC DNA]</scope>
    <source>
        <strain evidence="3 4">XC_2019</strain>
        <tissue evidence="3">Muscle</tissue>
    </source>
</reference>
<name>A0ABV0Q5S5_9TELE</name>
<dbReference type="PANTHER" id="PTHR24098:SF11">
    <property type="entry name" value="INTRAFLAGELLAR TRANSPORT PROTEIN 80 HOMOLOG"/>
    <property type="match status" value="1"/>
</dbReference>
<dbReference type="EMBL" id="JAHRIN010000485">
    <property type="protein sequence ID" value="MEQ2191149.1"/>
    <property type="molecule type" value="Genomic_DNA"/>
</dbReference>
<dbReference type="Pfam" id="PF23387">
    <property type="entry name" value="TPR_IFT80_172"/>
    <property type="match status" value="1"/>
</dbReference>
<accession>A0ABV0Q5S5</accession>
<proteinExistence type="predicted"/>
<protein>
    <submittedName>
        <fullName evidence="3">Intraflagellar transport protein 80</fullName>
    </submittedName>
</protein>
<organism evidence="3 4">
    <name type="scientific">Xenoophorus captivus</name>
    <dbReference type="NCBI Taxonomy" id="1517983"/>
    <lineage>
        <taxon>Eukaryota</taxon>
        <taxon>Metazoa</taxon>
        <taxon>Chordata</taxon>
        <taxon>Craniata</taxon>
        <taxon>Vertebrata</taxon>
        <taxon>Euteleostomi</taxon>
        <taxon>Actinopterygii</taxon>
        <taxon>Neopterygii</taxon>
        <taxon>Teleostei</taxon>
        <taxon>Neoteleostei</taxon>
        <taxon>Acanthomorphata</taxon>
        <taxon>Ovalentaria</taxon>
        <taxon>Atherinomorphae</taxon>
        <taxon>Cyprinodontiformes</taxon>
        <taxon>Goodeidae</taxon>
        <taxon>Xenoophorus</taxon>
    </lineage>
</organism>
<keyword evidence="1" id="KW-0853">WD repeat</keyword>
<gene>
    <name evidence="3" type="primary">IFT80_2</name>
    <name evidence="3" type="ORF">XENOCAPTIV_022040</name>
</gene>
<evidence type="ECO:0000313" key="4">
    <source>
        <dbReference type="Proteomes" id="UP001434883"/>
    </source>
</evidence>
<sequence>MFSGHVQEAETTLLQAGLIYQAIQVNIDLFNWNRALELAVKHKTHVDTVLAYREKFLQRFGRKETNKRFLQYSEGVCFDIFSVVEVDWEKIQAKIEMELSKEREKAASTAVRSSVASRH</sequence>
<dbReference type="PANTHER" id="PTHR24098">
    <property type="entry name" value="OUTER SEGMENT 5"/>
    <property type="match status" value="1"/>
</dbReference>
<dbReference type="InterPro" id="IPR056157">
    <property type="entry name" value="TPR_IFT80_172_dom"/>
</dbReference>
<evidence type="ECO:0000259" key="2">
    <source>
        <dbReference type="Pfam" id="PF23387"/>
    </source>
</evidence>
<feature type="domain" description="IFT80/172/WDR35 TPR" evidence="2">
    <location>
        <begin position="1"/>
        <end position="104"/>
    </location>
</feature>
<dbReference type="Proteomes" id="UP001434883">
    <property type="component" value="Unassembled WGS sequence"/>
</dbReference>